<dbReference type="EMBL" id="JAQOWY010000735">
    <property type="protein sequence ID" value="KAK1838985.1"/>
    <property type="molecule type" value="Genomic_DNA"/>
</dbReference>
<feature type="region of interest" description="Disordered" evidence="1">
    <location>
        <begin position="1"/>
        <end position="95"/>
    </location>
</feature>
<evidence type="ECO:0000313" key="2">
    <source>
        <dbReference type="EMBL" id="KAK1838985.1"/>
    </source>
</evidence>
<evidence type="ECO:0000256" key="1">
    <source>
        <dbReference type="SAM" id="MobiDB-lite"/>
    </source>
</evidence>
<keyword evidence="3" id="KW-1185">Reference proteome</keyword>
<organism evidence="2 3">
    <name type="scientific">Colletotrichum chrysophilum</name>
    <dbReference type="NCBI Taxonomy" id="1836956"/>
    <lineage>
        <taxon>Eukaryota</taxon>
        <taxon>Fungi</taxon>
        <taxon>Dikarya</taxon>
        <taxon>Ascomycota</taxon>
        <taxon>Pezizomycotina</taxon>
        <taxon>Sordariomycetes</taxon>
        <taxon>Hypocreomycetidae</taxon>
        <taxon>Glomerellales</taxon>
        <taxon>Glomerellaceae</taxon>
        <taxon>Colletotrichum</taxon>
        <taxon>Colletotrichum gloeosporioides species complex</taxon>
    </lineage>
</organism>
<dbReference type="AlphaFoldDB" id="A0AAD9A0M5"/>
<name>A0AAD9A0M5_9PEZI</name>
<feature type="compositionally biased region" description="Basic residues" evidence="1">
    <location>
        <begin position="17"/>
        <end position="26"/>
    </location>
</feature>
<feature type="compositionally biased region" description="Polar residues" evidence="1">
    <location>
        <begin position="33"/>
        <end position="43"/>
    </location>
</feature>
<comment type="caution">
    <text evidence="2">The sequence shown here is derived from an EMBL/GenBank/DDBJ whole genome shotgun (WGS) entry which is preliminary data.</text>
</comment>
<dbReference type="Proteomes" id="UP001243330">
    <property type="component" value="Unassembled WGS sequence"/>
</dbReference>
<reference evidence="2" key="1">
    <citation type="submission" date="2023-01" db="EMBL/GenBank/DDBJ databases">
        <title>Colletotrichum chrysophilum M932 genome sequence.</title>
        <authorList>
            <person name="Baroncelli R."/>
        </authorList>
    </citation>
    <scope>NUCLEOTIDE SEQUENCE</scope>
    <source>
        <strain evidence="2">M932</strain>
    </source>
</reference>
<accession>A0AAD9A0M5</accession>
<protein>
    <submittedName>
        <fullName evidence="2">Uncharacterized protein</fullName>
    </submittedName>
</protein>
<evidence type="ECO:0000313" key="3">
    <source>
        <dbReference type="Proteomes" id="UP001243330"/>
    </source>
</evidence>
<gene>
    <name evidence="2" type="ORF">CCHR01_18389</name>
</gene>
<feature type="compositionally biased region" description="Polar residues" evidence="1">
    <location>
        <begin position="50"/>
        <end position="66"/>
    </location>
</feature>
<feature type="compositionally biased region" description="Polar residues" evidence="1">
    <location>
        <begin position="1"/>
        <end position="13"/>
    </location>
</feature>
<sequence>MTTAHEPNSQNLDFHSKATRPHKSQKKMASTHLIHSQLTSTHLSHVPHISQGTSPSSHTNSSTQNPELLPSPYDSQNLPSGMNHHTPVRLSTTRE</sequence>
<proteinExistence type="predicted"/>